<organism evidence="2 3">
    <name type="scientific">Rufibacter quisquiliarum</name>
    <dbReference type="NCBI Taxonomy" id="1549639"/>
    <lineage>
        <taxon>Bacteria</taxon>
        <taxon>Pseudomonadati</taxon>
        <taxon>Bacteroidota</taxon>
        <taxon>Cytophagia</taxon>
        <taxon>Cytophagales</taxon>
        <taxon>Hymenobacteraceae</taxon>
        <taxon>Rufibacter</taxon>
    </lineage>
</organism>
<dbReference type="SUPFAM" id="SSF47781">
    <property type="entry name" value="RuvA domain 2-like"/>
    <property type="match status" value="1"/>
</dbReference>
<dbReference type="EMBL" id="JACJIQ010000005">
    <property type="protein sequence ID" value="MBA9076964.1"/>
    <property type="molecule type" value="Genomic_DNA"/>
</dbReference>
<evidence type="ECO:0000313" key="2">
    <source>
        <dbReference type="EMBL" id="MBA9076964.1"/>
    </source>
</evidence>
<dbReference type="Proteomes" id="UP000563094">
    <property type="component" value="Unassembled WGS sequence"/>
</dbReference>
<feature type="chain" id="PRO_5032816372" description="Helix-hairpin-helix motif-containing protein" evidence="1">
    <location>
        <begin position="21"/>
        <end position="693"/>
    </location>
</feature>
<feature type="signal peptide" evidence="1">
    <location>
        <begin position="1"/>
        <end position="20"/>
    </location>
</feature>
<name>A0A839GBM3_9BACT</name>
<proteinExistence type="predicted"/>
<accession>A0A839GBM3</accession>
<evidence type="ECO:0008006" key="4">
    <source>
        <dbReference type="Google" id="ProtNLM"/>
    </source>
</evidence>
<evidence type="ECO:0000256" key="1">
    <source>
        <dbReference type="SAM" id="SignalP"/>
    </source>
</evidence>
<keyword evidence="1" id="KW-0732">Signal</keyword>
<dbReference type="AlphaFoldDB" id="A0A839GBM3"/>
<gene>
    <name evidence="2" type="ORF">FHS90_001672</name>
</gene>
<dbReference type="RefSeq" id="WP_182512638.1">
    <property type="nucleotide sequence ID" value="NZ_JACJIQ010000005.1"/>
</dbReference>
<dbReference type="InterPro" id="IPR010994">
    <property type="entry name" value="RuvA_2-like"/>
</dbReference>
<protein>
    <recommendedName>
        <fullName evidence="4">Helix-hairpin-helix motif-containing protein</fullName>
    </recommendedName>
</protein>
<comment type="caution">
    <text evidence="2">The sequence shown here is derived from an EMBL/GenBank/DDBJ whole genome shotgun (WGS) entry which is preliminary data.</text>
</comment>
<reference evidence="2 3" key="1">
    <citation type="submission" date="2020-08" db="EMBL/GenBank/DDBJ databases">
        <title>Genomic Encyclopedia of Type Strains, Phase IV (KMG-IV): sequencing the most valuable type-strain genomes for metagenomic binning, comparative biology and taxonomic classification.</title>
        <authorList>
            <person name="Goeker M."/>
        </authorList>
    </citation>
    <scope>NUCLEOTIDE SEQUENCE [LARGE SCALE GENOMIC DNA]</scope>
    <source>
        <strain evidence="2 3">DSM 29854</strain>
    </source>
</reference>
<sequence length="693" mass="79852">MKVRFWLVFLILALKQGAAAQDIPRPAVDVELLVEELFAQQDDENAVAYEDLYETLLQYYRQPLDLNRATREELRSLFLLSENQISALLQHISDNGRLLSLYELQAVPGFDLLSIRRLLPFVSVQSLGQIGQRTWRERLKNAANHSLLLRYDRTLQEQRGYTPPQGRSTTRYLGSPDKYLLRYRLSQPRDFSFGVTAEKDAGEQFAWNPGQRLYGFDFLSAHAQLYDRGAFKTIAVGDYQLQFGQGLLLSSGFSVGKGGETITTIRRSQLGIRPHTSALEANFFRGAAATHRYKRIETTLFYSNRRVDASMGDVLADDTTLLTLGGIQTSGLHRTPTEVANRQRAREQVMGGDVTYRNPRQTLSVGVTALHTWYNVALQQRPELYNLFAFSGSQNTGVGLHYSYLWQNLNFFGETVRSGNGALGTVNGILASLSERVELSMVYRHYARDFQSMYGAAFGEASRNQNERGLYTGLKVKFSNRWQLTGYYDRFSFPWLRYRVDAPSDGEEYLLRLQFMPGKTTLLYGQYQHERKARNETIAGEALRQVNPTFSHRYLLLLDVSPVPTLRLRSRVQVSQFRQSGPQRTGYFMGQDVTWERNYTRLSARYALFDSDDYDTRLYVPEQDVLYGFSIPAFFWRGTHVYLLAQQRVTRSLDFWFKLSHTHYRDQRTVSTGLEQIEGPRRTDVRVQARYRF</sequence>
<keyword evidence="3" id="KW-1185">Reference proteome</keyword>
<evidence type="ECO:0000313" key="3">
    <source>
        <dbReference type="Proteomes" id="UP000563094"/>
    </source>
</evidence>